<gene>
    <name evidence="1" type="ORF">SHD_2155</name>
</gene>
<organism evidence="1 2">
    <name type="scientific">Shewanella decolorationis S12</name>
    <dbReference type="NCBI Taxonomy" id="1353536"/>
    <lineage>
        <taxon>Bacteria</taxon>
        <taxon>Pseudomonadati</taxon>
        <taxon>Pseudomonadota</taxon>
        <taxon>Gammaproteobacteria</taxon>
        <taxon>Alteromonadales</taxon>
        <taxon>Shewanellaceae</taxon>
        <taxon>Shewanella</taxon>
    </lineage>
</organism>
<accession>A0ABP2Z437</accession>
<reference evidence="1 2" key="1">
    <citation type="journal article" date="2013" name="Genome Announc.">
        <title>Draft Genome Sequence of Shewanella decolorationis S12, a Dye-Degrading Bacterium Isolated from a Wastewater Treatment Plant.</title>
        <authorList>
            <person name="Xu M."/>
            <person name="Fang Y."/>
            <person name="Liu J."/>
            <person name="Chen X."/>
            <person name="Sun G."/>
            <person name="Guo J."/>
            <person name="Hua Z."/>
            <person name="Tu Q."/>
            <person name="Wu L."/>
            <person name="Zhou J."/>
            <person name="Liu X."/>
        </authorList>
    </citation>
    <scope>NUCLEOTIDE SEQUENCE [LARGE SCALE GENOMIC DNA]</scope>
    <source>
        <strain evidence="1 2">S12</strain>
    </source>
</reference>
<dbReference type="EMBL" id="AXZL01000066">
    <property type="protein sequence ID" value="ESE41245.1"/>
    <property type="molecule type" value="Genomic_DNA"/>
</dbReference>
<evidence type="ECO:0000313" key="2">
    <source>
        <dbReference type="Proteomes" id="UP000017548"/>
    </source>
</evidence>
<proteinExistence type="predicted"/>
<evidence type="ECO:0000313" key="1">
    <source>
        <dbReference type="EMBL" id="ESE41245.1"/>
    </source>
</evidence>
<sequence length="28" mass="3256">MFGNELAAYHVMFIRNLKIAEIMGSENR</sequence>
<name>A0ABP2Z437_9GAMM</name>
<protein>
    <submittedName>
        <fullName evidence="1">Uncharacterized protein</fullName>
    </submittedName>
</protein>
<keyword evidence="2" id="KW-1185">Reference proteome</keyword>
<dbReference type="Proteomes" id="UP000017548">
    <property type="component" value="Unassembled WGS sequence"/>
</dbReference>
<comment type="caution">
    <text evidence="1">The sequence shown here is derived from an EMBL/GenBank/DDBJ whole genome shotgun (WGS) entry which is preliminary data.</text>
</comment>